<protein>
    <submittedName>
        <fullName evidence="2">Uncharacterized protein</fullName>
    </submittedName>
</protein>
<gene>
    <name evidence="2" type="ORF">V2S66_31440</name>
</gene>
<dbReference type="Proteomes" id="UP001344658">
    <property type="component" value="Unassembled WGS sequence"/>
</dbReference>
<name>A0ABU7PKV5_9ACTN</name>
<reference evidence="2 3" key="1">
    <citation type="submission" date="2023-12" db="EMBL/GenBank/DDBJ databases">
        <title>Streptomyces sp. V4-01.</title>
        <authorList>
            <person name="Somphong A."/>
            <person name="Phongsopitanun W."/>
        </authorList>
    </citation>
    <scope>NUCLEOTIDE SEQUENCE [LARGE SCALE GENOMIC DNA]</scope>
    <source>
        <strain evidence="2 3">V4-01</strain>
    </source>
</reference>
<dbReference type="InterPro" id="IPR011332">
    <property type="entry name" value="Ribosomal_zn-bd"/>
</dbReference>
<feature type="compositionally biased region" description="Polar residues" evidence="1">
    <location>
        <begin position="108"/>
        <end position="134"/>
    </location>
</feature>
<feature type="region of interest" description="Disordered" evidence="1">
    <location>
        <begin position="31"/>
        <end position="142"/>
    </location>
</feature>
<dbReference type="RefSeq" id="WP_330800166.1">
    <property type="nucleotide sequence ID" value="NZ_JAZEWV010000046.1"/>
</dbReference>
<evidence type="ECO:0000256" key="1">
    <source>
        <dbReference type="SAM" id="MobiDB-lite"/>
    </source>
</evidence>
<keyword evidence="3" id="KW-1185">Reference proteome</keyword>
<comment type="caution">
    <text evidence="2">The sequence shown here is derived from an EMBL/GenBank/DDBJ whole genome shotgun (WGS) entry which is preliminary data.</text>
</comment>
<evidence type="ECO:0000313" key="2">
    <source>
        <dbReference type="EMBL" id="MEE4546466.1"/>
    </source>
</evidence>
<feature type="compositionally biased region" description="Low complexity" evidence="1">
    <location>
        <begin position="77"/>
        <end position="87"/>
    </location>
</feature>
<sequence length="142" mass="14873">MAAWICRDCTATYSVGAPQCPQCGSTDRIEEEEQNMPKITVAGGPSIAGVTGGWSDHDAEDQWPAQNADQDEEGGEESSPSSSSSPSETKRSSEPETTSSGSSKRARTTASRGKQARTAGSTAHSTDTDQTAHTSETDSDED</sequence>
<dbReference type="SUPFAM" id="SSF57829">
    <property type="entry name" value="Zn-binding ribosomal proteins"/>
    <property type="match status" value="1"/>
</dbReference>
<dbReference type="EMBL" id="JAZEWV010000046">
    <property type="protein sequence ID" value="MEE4546466.1"/>
    <property type="molecule type" value="Genomic_DNA"/>
</dbReference>
<dbReference type="InterPro" id="IPR038587">
    <property type="entry name" value="Ribosomal_eL40_sf"/>
</dbReference>
<evidence type="ECO:0000313" key="3">
    <source>
        <dbReference type="Proteomes" id="UP001344658"/>
    </source>
</evidence>
<organism evidence="2 3">
    <name type="scientific">Actinacidiphila polyblastidii</name>
    <dbReference type="NCBI Taxonomy" id="3110430"/>
    <lineage>
        <taxon>Bacteria</taxon>
        <taxon>Bacillati</taxon>
        <taxon>Actinomycetota</taxon>
        <taxon>Actinomycetes</taxon>
        <taxon>Kitasatosporales</taxon>
        <taxon>Streptomycetaceae</taxon>
        <taxon>Actinacidiphila</taxon>
    </lineage>
</organism>
<dbReference type="Gene3D" id="4.10.1060.50">
    <property type="match status" value="1"/>
</dbReference>
<proteinExistence type="predicted"/>
<accession>A0ABU7PKV5</accession>